<sequence>MTNAETILKLNEALTSLIKAYEELQGENGVLKQRVNELEDEVLNLELIKEDLEKSVNELKSNTEEDKNTIYSMLGQIEGILNKTTSSITTVEETKYEEVKKVDDNKAFNPVISQNLLDNSFDHKNETELEPDKKEEENIFAYEQNSTNILNEENSLYKKEDDNKIDLSDGRLDSILGIKQ</sequence>
<evidence type="ECO:0000256" key="1">
    <source>
        <dbReference type="SAM" id="Coils"/>
    </source>
</evidence>
<dbReference type="AlphaFoldDB" id="A0AA96DIU4"/>
<proteinExistence type="predicted"/>
<gene>
    <name evidence="2" type="ORF">RMQ68_05685</name>
</gene>
<organism evidence="2">
    <name type="scientific">Arcobacter sp. AZ-2023</name>
    <dbReference type="NCBI Taxonomy" id="3074453"/>
    <lineage>
        <taxon>Bacteria</taxon>
        <taxon>Pseudomonadati</taxon>
        <taxon>Campylobacterota</taxon>
        <taxon>Epsilonproteobacteria</taxon>
        <taxon>Campylobacterales</taxon>
        <taxon>Arcobacteraceae</taxon>
        <taxon>Arcobacter</taxon>
    </lineage>
</organism>
<evidence type="ECO:0000313" key="2">
    <source>
        <dbReference type="EMBL" id="WNL28858.1"/>
    </source>
</evidence>
<keyword evidence="1" id="KW-0175">Coiled coil</keyword>
<dbReference type="EMBL" id="CP134854">
    <property type="protein sequence ID" value="WNL28858.1"/>
    <property type="molecule type" value="Genomic_DNA"/>
</dbReference>
<accession>A0AA96DIU4</accession>
<feature type="coiled-coil region" evidence="1">
    <location>
        <begin position="7"/>
        <end position="69"/>
    </location>
</feature>
<reference evidence="2" key="1">
    <citation type="submission" date="2023-09" db="EMBL/GenBank/DDBJ databases">
        <title>Arcobacter tbilisiensis sp. nov. isolated from chicken meat in Tbilisi, Georgia.</title>
        <authorList>
            <person name="Matthias R."/>
            <person name="Zautner A.E."/>
        </authorList>
    </citation>
    <scope>NUCLEOTIDE SEQUENCE</scope>
    <source>
        <strain evidence="2">LEO 52</strain>
    </source>
</reference>
<dbReference type="Gene3D" id="1.20.5.340">
    <property type="match status" value="1"/>
</dbReference>
<protein>
    <submittedName>
        <fullName evidence="2">Uncharacterized protein</fullName>
    </submittedName>
</protein>
<name>A0AA96DIU4_9BACT</name>